<dbReference type="Gene3D" id="3.40.50.880">
    <property type="match status" value="1"/>
</dbReference>
<evidence type="ECO:0000313" key="4">
    <source>
        <dbReference type="Proteomes" id="UP001208689"/>
    </source>
</evidence>
<keyword evidence="1" id="KW-0812">Transmembrane</keyword>
<dbReference type="PANTHER" id="PTHR43130:SF3">
    <property type="entry name" value="HTH-TYPE TRANSCRIPTIONAL REGULATOR RV1931C"/>
    <property type="match status" value="1"/>
</dbReference>
<dbReference type="InterPro" id="IPR029062">
    <property type="entry name" value="Class_I_gatase-like"/>
</dbReference>
<dbReference type="EMBL" id="CP104013">
    <property type="protein sequence ID" value="UYP45787.1"/>
    <property type="molecule type" value="Genomic_DNA"/>
</dbReference>
<name>A0ABY6HTW1_9ARCH</name>
<dbReference type="InterPro" id="IPR052158">
    <property type="entry name" value="INH-QAR"/>
</dbReference>
<evidence type="ECO:0000256" key="1">
    <source>
        <dbReference type="SAM" id="Phobius"/>
    </source>
</evidence>
<accession>A0ABY6HTW1</accession>
<dbReference type="InterPro" id="IPR002818">
    <property type="entry name" value="DJ-1/PfpI"/>
</dbReference>
<keyword evidence="1" id="KW-0472">Membrane</keyword>
<dbReference type="Proteomes" id="UP001208689">
    <property type="component" value="Chromosome"/>
</dbReference>
<feature type="domain" description="DJ-1/PfpI" evidence="2">
    <location>
        <begin position="58"/>
        <end position="196"/>
    </location>
</feature>
<dbReference type="SUPFAM" id="SSF52317">
    <property type="entry name" value="Class I glutamine amidotransferase-like"/>
    <property type="match status" value="1"/>
</dbReference>
<evidence type="ECO:0000313" key="3">
    <source>
        <dbReference type="EMBL" id="UYP45787.1"/>
    </source>
</evidence>
<dbReference type="Pfam" id="PF01965">
    <property type="entry name" value="DJ-1_PfpI"/>
    <property type="match status" value="1"/>
</dbReference>
<protein>
    <recommendedName>
        <fullName evidence="2">DJ-1/PfpI domain-containing protein</fullName>
    </recommendedName>
</protein>
<organism evidence="3 4">
    <name type="scientific">Candidatus Lokiarchaeum ossiferum</name>
    <dbReference type="NCBI Taxonomy" id="2951803"/>
    <lineage>
        <taxon>Archaea</taxon>
        <taxon>Promethearchaeati</taxon>
        <taxon>Promethearchaeota</taxon>
        <taxon>Promethearchaeia</taxon>
        <taxon>Promethearchaeales</taxon>
        <taxon>Promethearchaeaceae</taxon>
        <taxon>Candidatus Lokiarchaeum</taxon>
    </lineage>
</organism>
<keyword evidence="4" id="KW-1185">Reference proteome</keyword>
<feature type="transmembrane region" description="Helical" evidence="1">
    <location>
        <begin position="231"/>
        <end position="253"/>
    </location>
</feature>
<proteinExistence type="predicted"/>
<sequence length="262" mass="28381">MGRIKIKKVIILSLTITLFLNFNFAGAESQADDKENIEYPEYSALILLGTGYGWNFYDIKDILESWNWSITTASFSTTVSGCFNRESRSETCNLTIPSISKSSLRQYDCLIVPSGGHWEGLSSSSTVQDLIRAADNRGLVLMTICIGQAVLANAHNVLRGKDVALFGGSYAMVTEAGADTVTERVVTDGRIVTGGGGGGRNGGGYTRAPTNETCLAMREAIYNYKLTMKRITIGSAIGIPILLSGLGYFIYLIKSNKISLKK</sequence>
<gene>
    <name evidence="3" type="ORF">NEF87_002072</name>
</gene>
<dbReference type="PANTHER" id="PTHR43130">
    <property type="entry name" value="ARAC-FAMILY TRANSCRIPTIONAL REGULATOR"/>
    <property type="match status" value="1"/>
</dbReference>
<keyword evidence="1" id="KW-1133">Transmembrane helix</keyword>
<reference evidence="3" key="1">
    <citation type="submission" date="2022-09" db="EMBL/GenBank/DDBJ databases">
        <title>Actin cytoskeleton and complex cell architecture in an #Asgard archaeon.</title>
        <authorList>
            <person name="Ponce Toledo R.I."/>
            <person name="Schleper C."/>
            <person name="Rodrigues Oliveira T."/>
            <person name="Wollweber F."/>
            <person name="Xu J."/>
            <person name="Rittmann S."/>
            <person name="Klingl A."/>
            <person name="Pilhofer M."/>
        </authorList>
    </citation>
    <scope>NUCLEOTIDE SEQUENCE</scope>
    <source>
        <strain evidence="3">B-35</strain>
    </source>
</reference>
<evidence type="ECO:0000259" key="2">
    <source>
        <dbReference type="Pfam" id="PF01965"/>
    </source>
</evidence>